<keyword evidence="3" id="KW-1185">Reference proteome</keyword>
<feature type="domain" description="B-box C-terminal" evidence="1">
    <location>
        <begin position="25"/>
        <end position="151"/>
    </location>
</feature>
<dbReference type="InterPro" id="IPR003649">
    <property type="entry name" value="Bbox_C"/>
</dbReference>
<dbReference type="PANTHER" id="PTHR25462">
    <property type="entry name" value="BONUS, ISOFORM C-RELATED"/>
    <property type="match status" value="1"/>
</dbReference>
<reference evidence="2 3" key="2">
    <citation type="submission" date="2018-11" db="EMBL/GenBank/DDBJ databases">
        <authorList>
            <consortium name="Pathogen Informatics"/>
        </authorList>
    </citation>
    <scope>NUCLEOTIDE SEQUENCE [LARGE SCALE GENOMIC DNA]</scope>
</reference>
<organism evidence="4">
    <name type="scientific">Brugia timori</name>
    <dbReference type="NCBI Taxonomy" id="42155"/>
    <lineage>
        <taxon>Eukaryota</taxon>
        <taxon>Metazoa</taxon>
        <taxon>Ecdysozoa</taxon>
        <taxon>Nematoda</taxon>
        <taxon>Chromadorea</taxon>
        <taxon>Rhabditida</taxon>
        <taxon>Spirurina</taxon>
        <taxon>Spiruromorpha</taxon>
        <taxon>Filarioidea</taxon>
        <taxon>Onchocercidae</taxon>
        <taxon>Brugia</taxon>
    </lineage>
</organism>
<dbReference type="GO" id="GO:0061630">
    <property type="term" value="F:ubiquitin protein ligase activity"/>
    <property type="evidence" value="ECO:0007669"/>
    <property type="project" value="TreeGrafter"/>
</dbReference>
<dbReference type="Proteomes" id="UP000280834">
    <property type="component" value="Unassembled WGS sequence"/>
</dbReference>
<gene>
    <name evidence="2" type="ORF">BTMF_LOCUS2393</name>
</gene>
<accession>A0A0R3Q9R1</accession>
<protein>
    <submittedName>
        <fullName evidence="4">BBC domain-containing protein</fullName>
    </submittedName>
</protein>
<dbReference type="AlphaFoldDB" id="A0A0R3Q9R1"/>
<dbReference type="InterPro" id="IPR047153">
    <property type="entry name" value="TRIM45/56/19-like"/>
</dbReference>
<dbReference type="CDD" id="cd20482">
    <property type="entry name" value="CC_brat-like"/>
    <property type="match status" value="1"/>
</dbReference>
<sequence>MECTQVDHVQPTHQYELISDVADKQMAIMETLVQDARLKHSELLETYKMVDAAQNRLSCSLTRAHQNVDDATQTLIRIIEDNRRQIIKDLDNAYGAKQLQLTVIDKKVQQMAEKLAQTIEFTSRLVKYAAPTEVMVFKQLLHTRLQVYFSFNPDSNNILQTTCELDFPPLNSNVARQQIISIMGLVRGASEWPQGTISSANAGMP</sequence>
<dbReference type="STRING" id="42155.A0A0R3Q9R1"/>
<evidence type="ECO:0000313" key="4">
    <source>
        <dbReference type="WBParaSite" id="BTMF_0000307201-mRNA-1"/>
    </source>
</evidence>
<evidence type="ECO:0000313" key="3">
    <source>
        <dbReference type="Proteomes" id="UP000280834"/>
    </source>
</evidence>
<dbReference type="PANTHER" id="PTHR25462:SF291">
    <property type="entry name" value="E3 UBIQUITIN-PROTEIN LIGASE TRIM45"/>
    <property type="match status" value="1"/>
</dbReference>
<reference evidence="4" key="1">
    <citation type="submission" date="2017-02" db="UniProtKB">
        <authorList>
            <consortium name="WormBaseParasite"/>
        </authorList>
    </citation>
    <scope>IDENTIFICATION</scope>
</reference>
<proteinExistence type="predicted"/>
<name>A0A0R3Q9R1_9BILA</name>
<dbReference type="EMBL" id="UZAG01001956">
    <property type="protein sequence ID" value="VDO12468.1"/>
    <property type="molecule type" value="Genomic_DNA"/>
</dbReference>
<dbReference type="WBParaSite" id="BTMF_0000307201-mRNA-1">
    <property type="protein sequence ID" value="BTMF_0000307201-mRNA-1"/>
    <property type="gene ID" value="BTMF_0000307201"/>
</dbReference>
<dbReference type="SMART" id="SM00502">
    <property type="entry name" value="BBC"/>
    <property type="match status" value="1"/>
</dbReference>
<evidence type="ECO:0000313" key="2">
    <source>
        <dbReference type="EMBL" id="VDO12468.1"/>
    </source>
</evidence>
<evidence type="ECO:0000259" key="1">
    <source>
        <dbReference type="SMART" id="SM00502"/>
    </source>
</evidence>